<evidence type="ECO:0000259" key="1">
    <source>
        <dbReference type="PROSITE" id="PS50011"/>
    </source>
</evidence>
<gene>
    <name evidence="2" type="ORF">PSON_ATCC_30995.1.T1240109</name>
</gene>
<comment type="caution">
    <text evidence="2">The sequence shown here is derived from an EMBL/GenBank/DDBJ whole genome shotgun (WGS) entry which is preliminary data.</text>
</comment>
<dbReference type="PROSITE" id="PS50011">
    <property type="entry name" value="PROTEIN_KINASE_DOM"/>
    <property type="match status" value="1"/>
</dbReference>
<dbReference type="InterPro" id="IPR000719">
    <property type="entry name" value="Prot_kinase_dom"/>
</dbReference>
<dbReference type="GO" id="GO:0005524">
    <property type="term" value="F:ATP binding"/>
    <property type="evidence" value="ECO:0007669"/>
    <property type="project" value="InterPro"/>
</dbReference>
<keyword evidence="3" id="KW-1185">Reference proteome</keyword>
<dbReference type="EMBL" id="CAJJDN010000124">
    <property type="protein sequence ID" value="CAD8120095.1"/>
    <property type="molecule type" value="Genomic_DNA"/>
</dbReference>
<protein>
    <recommendedName>
        <fullName evidence="1">Protein kinase domain-containing protein</fullName>
    </recommendedName>
</protein>
<name>A0A8S1QY93_9CILI</name>
<dbReference type="AlphaFoldDB" id="A0A8S1QY93"/>
<dbReference type="GO" id="GO:0004672">
    <property type="term" value="F:protein kinase activity"/>
    <property type="evidence" value="ECO:0007669"/>
    <property type="project" value="InterPro"/>
</dbReference>
<accession>A0A8S1QY93</accession>
<dbReference type="Pfam" id="PF00069">
    <property type="entry name" value="Pkinase"/>
    <property type="match status" value="1"/>
</dbReference>
<evidence type="ECO:0000313" key="2">
    <source>
        <dbReference type="EMBL" id="CAD8120095.1"/>
    </source>
</evidence>
<organism evidence="2 3">
    <name type="scientific">Paramecium sonneborni</name>
    <dbReference type="NCBI Taxonomy" id="65129"/>
    <lineage>
        <taxon>Eukaryota</taxon>
        <taxon>Sar</taxon>
        <taxon>Alveolata</taxon>
        <taxon>Ciliophora</taxon>
        <taxon>Intramacronucleata</taxon>
        <taxon>Oligohymenophorea</taxon>
        <taxon>Peniculida</taxon>
        <taxon>Parameciidae</taxon>
        <taxon>Paramecium</taxon>
    </lineage>
</organism>
<feature type="domain" description="Protein kinase" evidence="1">
    <location>
        <begin position="1"/>
        <end position="156"/>
    </location>
</feature>
<reference evidence="2" key="1">
    <citation type="submission" date="2021-01" db="EMBL/GenBank/DDBJ databases">
        <authorList>
            <consortium name="Genoscope - CEA"/>
            <person name="William W."/>
        </authorList>
    </citation>
    <scope>NUCLEOTIDE SEQUENCE</scope>
</reference>
<sequence length="156" mass="18713">MKTYIQSHQEYQSREVDLIEQFNSSYQPYLYTYIRYSKILILFLKKHKTSFIKLISDYSVKQKGYLKIFPLMVNSLKNLHFQQIIHRDLKPDNNIMFDFQNQINNIDDLLQTEITCVIIDYDRSKSLGYLGEQIKTRYVCNTMFKPPIGSKIFIFI</sequence>
<proteinExistence type="predicted"/>
<evidence type="ECO:0000313" key="3">
    <source>
        <dbReference type="Proteomes" id="UP000692954"/>
    </source>
</evidence>
<dbReference type="Proteomes" id="UP000692954">
    <property type="component" value="Unassembled WGS sequence"/>
</dbReference>